<dbReference type="Proteomes" id="UP000037510">
    <property type="component" value="Unassembled WGS sequence"/>
</dbReference>
<evidence type="ECO:0000313" key="2">
    <source>
        <dbReference type="EMBL" id="KOB65934.1"/>
    </source>
</evidence>
<accession>A0A0L7KSB7</accession>
<comment type="caution">
    <text evidence="2">The sequence shown here is derived from an EMBL/GenBank/DDBJ whole genome shotgun (WGS) entry which is preliminary data.</text>
</comment>
<name>A0A0L7KSB7_OPEBR</name>
<protein>
    <submittedName>
        <fullName evidence="2">Ubiquitin-conjugating enzyme E2 O</fullName>
    </submittedName>
</protein>
<evidence type="ECO:0000313" key="3">
    <source>
        <dbReference type="Proteomes" id="UP000037510"/>
    </source>
</evidence>
<evidence type="ECO:0000256" key="1">
    <source>
        <dbReference type="SAM" id="MobiDB-lite"/>
    </source>
</evidence>
<organism evidence="2 3">
    <name type="scientific">Operophtera brumata</name>
    <name type="common">Winter moth</name>
    <name type="synonym">Phalaena brumata</name>
    <dbReference type="NCBI Taxonomy" id="104452"/>
    <lineage>
        <taxon>Eukaryota</taxon>
        <taxon>Metazoa</taxon>
        <taxon>Ecdysozoa</taxon>
        <taxon>Arthropoda</taxon>
        <taxon>Hexapoda</taxon>
        <taxon>Insecta</taxon>
        <taxon>Pterygota</taxon>
        <taxon>Neoptera</taxon>
        <taxon>Endopterygota</taxon>
        <taxon>Lepidoptera</taxon>
        <taxon>Glossata</taxon>
        <taxon>Ditrysia</taxon>
        <taxon>Geometroidea</taxon>
        <taxon>Geometridae</taxon>
        <taxon>Larentiinae</taxon>
        <taxon>Operophtera</taxon>
    </lineage>
</organism>
<feature type="compositionally biased region" description="Basic and acidic residues" evidence="1">
    <location>
        <begin position="76"/>
        <end position="95"/>
    </location>
</feature>
<sequence length="126" mass="13829">MEGFGLLESAPAGHRFRLSMLQPSEPRTFYAAVKREIKLLKSDLPSGVSSRVHTRAQTDESLHAAALRAADLLRGRQARDEAAEERPALRGEFPRAHARTHRRVSPCCSPPSRGPSTRPSSARSSC</sequence>
<keyword evidence="3" id="KW-1185">Reference proteome</keyword>
<reference evidence="2 3" key="1">
    <citation type="journal article" date="2015" name="Genome Biol. Evol.">
        <title>The genome of winter moth (Operophtera brumata) provides a genomic perspective on sexual dimorphism and phenology.</title>
        <authorList>
            <person name="Derks M.F."/>
            <person name="Smit S."/>
            <person name="Salis L."/>
            <person name="Schijlen E."/>
            <person name="Bossers A."/>
            <person name="Mateman C."/>
            <person name="Pijl A.S."/>
            <person name="de Ridder D."/>
            <person name="Groenen M.A."/>
            <person name="Visser M.E."/>
            <person name="Megens H.J."/>
        </authorList>
    </citation>
    <scope>NUCLEOTIDE SEQUENCE [LARGE SCALE GENOMIC DNA]</scope>
    <source>
        <strain evidence="2">WM2013NL</strain>
        <tissue evidence="2">Head and thorax</tissue>
    </source>
</reference>
<dbReference type="AlphaFoldDB" id="A0A0L7KSB7"/>
<gene>
    <name evidence="2" type="ORF">OBRU01_22037</name>
</gene>
<dbReference type="EMBL" id="JTDY01006528">
    <property type="protein sequence ID" value="KOB65934.1"/>
    <property type="molecule type" value="Genomic_DNA"/>
</dbReference>
<feature type="compositionally biased region" description="Low complexity" evidence="1">
    <location>
        <begin position="114"/>
        <end position="126"/>
    </location>
</feature>
<feature type="region of interest" description="Disordered" evidence="1">
    <location>
        <begin position="76"/>
        <end position="126"/>
    </location>
</feature>
<proteinExistence type="predicted"/>